<dbReference type="EMBL" id="JAMQOQ010000002">
    <property type="protein sequence ID" value="MDS0294676.1"/>
    <property type="molecule type" value="Genomic_DNA"/>
</dbReference>
<name>A0ABU2G1L3_9EURY</name>
<dbReference type="InterPro" id="IPR036890">
    <property type="entry name" value="HATPase_C_sf"/>
</dbReference>
<dbReference type="PROSITE" id="PS50109">
    <property type="entry name" value="HIS_KIN"/>
    <property type="match status" value="1"/>
</dbReference>
<accession>A0ABU2G1L3</accession>
<gene>
    <name evidence="3" type="ORF">NDI79_10875</name>
</gene>
<feature type="domain" description="Histidine kinase" evidence="1">
    <location>
        <begin position="139"/>
        <end position="343"/>
    </location>
</feature>
<dbReference type="PROSITE" id="PS50112">
    <property type="entry name" value="PAS"/>
    <property type="match status" value="1"/>
</dbReference>
<dbReference type="InterPro" id="IPR000014">
    <property type="entry name" value="PAS"/>
</dbReference>
<keyword evidence="3" id="KW-0547">Nucleotide-binding</keyword>
<dbReference type="SUPFAM" id="SSF55874">
    <property type="entry name" value="ATPase domain of HSP90 chaperone/DNA topoisomerase II/histidine kinase"/>
    <property type="match status" value="1"/>
</dbReference>
<evidence type="ECO:0000313" key="3">
    <source>
        <dbReference type="EMBL" id="MDS0294676.1"/>
    </source>
</evidence>
<dbReference type="Gene3D" id="3.30.450.20">
    <property type="entry name" value="PAS domain"/>
    <property type="match status" value="1"/>
</dbReference>
<proteinExistence type="predicted"/>
<dbReference type="NCBIfam" id="TIGR00229">
    <property type="entry name" value="sensory_box"/>
    <property type="match status" value="1"/>
</dbReference>
<dbReference type="SMART" id="SM00387">
    <property type="entry name" value="HATPase_c"/>
    <property type="match status" value="1"/>
</dbReference>
<dbReference type="Gene3D" id="3.30.565.10">
    <property type="entry name" value="Histidine kinase-like ATPase, C-terminal domain"/>
    <property type="match status" value="1"/>
</dbReference>
<dbReference type="RefSeq" id="WP_310928495.1">
    <property type="nucleotide sequence ID" value="NZ_JAMQOQ010000002.1"/>
</dbReference>
<dbReference type="PANTHER" id="PTHR43065">
    <property type="entry name" value="SENSOR HISTIDINE KINASE"/>
    <property type="match status" value="1"/>
</dbReference>
<dbReference type="SUPFAM" id="SSF55785">
    <property type="entry name" value="PYP-like sensor domain (PAS domain)"/>
    <property type="match status" value="1"/>
</dbReference>
<dbReference type="InterPro" id="IPR035965">
    <property type="entry name" value="PAS-like_dom_sf"/>
</dbReference>
<reference evidence="3 4" key="1">
    <citation type="submission" date="2022-06" db="EMBL/GenBank/DDBJ databases">
        <title>Halogeometricum sp. a new haloarchaeum isolate from saline soil.</title>
        <authorList>
            <person name="Strakova D."/>
            <person name="Galisteo C."/>
            <person name="Sanchez-Porro C."/>
            <person name="Ventosa A."/>
        </authorList>
    </citation>
    <scope>NUCLEOTIDE SEQUENCE [LARGE SCALE GENOMIC DNA]</scope>
    <source>
        <strain evidence="4">S3BR25-2</strain>
    </source>
</reference>
<dbReference type="PRINTS" id="PR00344">
    <property type="entry name" value="BCTRLSENSOR"/>
</dbReference>
<dbReference type="InterPro" id="IPR005467">
    <property type="entry name" value="His_kinase_dom"/>
</dbReference>
<comment type="caution">
    <text evidence="3">The sequence shown here is derived from an EMBL/GenBank/DDBJ whole genome shotgun (WGS) entry which is preliminary data.</text>
</comment>
<evidence type="ECO:0000313" key="4">
    <source>
        <dbReference type="Proteomes" id="UP001254813"/>
    </source>
</evidence>
<dbReference type="Proteomes" id="UP001254813">
    <property type="component" value="Unassembled WGS sequence"/>
</dbReference>
<dbReference type="Pfam" id="PF02518">
    <property type="entry name" value="HATPase_c"/>
    <property type="match status" value="1"/>
</dbReference>
<protein>
    <submittedName>
        <fullName evidence="3">ATP-binding protein</fullName>
    </submittedName>
</protein>
<keyword evidence="4" id="KW-1185">Reference proteome</keyword>
<evidence type="ECO:0000259" key="2">
    <source>
        <dbReference type="PROSITE" id="PS50112"/>
    </source>
</evidence>
<dbReference type="CDD" id="cd00130">
    <property type="entry name" value="PAS"/>
    <property type="match status" value="1"/>
</dbReference>
<organism evidence="3 4">
    <name type="scientific">Halogeometricum luteum</name>
    <dbReference type="NCBI Taxonomy" id="2950537"/>
    <lineage>
        <taxon>Archaea</taxon>
        <taxon>Methanobacteriati</taxon>
        <taxon>Methanobacteriota</taxon>
        <taxon>Stenosarchaea group</taxon>
        <taxon>Halobacteria</taxon>
        <taxon>Halobacteriales</taxon>
        <taxon>Haloferacaceae</taxon>
        <taxon>Halogeometricum</taxon>
    </lineage>
</organism>
<dbReference type="GO" id="GO:0005524">
    <property type="term" value="F:ATP binding"/>
    <property type="evidence" value="ECO:0007669"/>
    <property type="project" value="UniProtKB-KW"/>
</dbReference>
<dbReference type="InterPro" id="IPR003594">
    <property type="entry name" value="HATPase_dom"/>
</dbReference>
<evidence type="ECO:0000259" key="1">
    <source>
        <dbReference type="PROSITE" id="PS50109"/>
    </source>
</evidence>
<keyword evidence="3" id="KW-0067">ATP-binding</keyword>
<sequence>MDTSRLAAEVEADPFEYLPVMLLVTRPDEAGHPVVEDCNGRFLDRLGYAREEVVGRRVAAFYTADSAERHRNGGYERAREGTYDREERDFLTADGNVVSTVVRATPRRVDGTVVGVVAVYVDVTRQKWREQQVKVLNRVLRHNIRNDLNLLHGHATTLARHEDEAVAASARVIGRTVEHWLSLAEKVAEIERAFEEFPTRSTPLSALLRETQTTVELARPSATVRIGRPADDDVPVSSRLGVALEELCENGVKHAERERPTVTVAATREGEWVEVTVTDQGPGIPDHERAVLRDGEETSLVHGSGLGFWLVRTVVRRLGGELDVGDAADGEGSVVTVRVPVASVGAVNDR</sequence>
<feature type="domain" description="PAS" evidence="2">
    <location>
        <begin position="28"/>
        <end position="82"/>
    </location>
</feature>
<dbReference type="InterPro" id="IPR004358">
    <property type="entry name" value="Sig_transdc_His_kin-like_C"/>
</dbReference>
<dbReference type="Pfam" id="PF13426">
    <property type="entry name" value="PAS_9"/>
    <property type="match status" value="1"/>
</dbReference>